<dbReference type="Proteomes" id="UP001212997">
    <property type="component" value="Unassembled WGS sequence"/>
</dbReference>
<feature type="domain" description="CHAT" evidence="2">
    <location>
        <begin position="545"/>
        <end position="815"/>
    </location>
</feature>
<dbReference type="InterPro" id="IPR011990">
    <property type="entry name" value="TPR-like_helical_dom_sf"/>
</dbReference>
<proteinExistence type="predicted"/>
<accession>A0AAD5V129</accession>
<dbReference type="EMBL" id="JANAWD010000255">
    <property type="protein sequence ID" value="KAJ3482824.1"/>
    <property type="molecule type" value="Genomic_DNA"/>
</dbReference>
<protein>
    <recommendedName>
        <fullName evidence="2">CHAT domain-containing protein</fullName>
    </recommendedName>
</protein>
<gene>
    <name evidence="3" type="ORF">NLI96_g6720</name>
</gene>
<evidence type="ECO:0000256" key="1">
    <source>
        <dbReference type="SAM" id="MobiDB-lite"/>
    </source>
</evidence>
<dbReference type="InterPro" id="IPR024983">
    <property type="entry name" value="CHAT_dom"/>
</dbReference>
<reference evidence="3" key="1">
    <citation type="submission" date="2022-07" db="EMBL/GenBank/DDBJ databases">
        <title>Genome Sequence of Physisporinus lineatus.</title>
        <authorList>
            <person name="Buettner E."/>
        </authorList>
    </citation>
    <scope>NUCLEOTIDE SEQUENCE</scope>
    <source>
        <strain evidence="3">VT162</strain>
    </source>
</reference>
<dbReference type="AlphaFoldDB" id="A0AAD5V129"/>
<keyword evidence="4" id="KW-1185">Reference proteome</keyword>
<evidence type="ECO:0000313" key="4">
    <source>
        <dbReference type="Proteomes" id="UP001212997"/>
    </source>
</evidence>
<sequence>MSLSELANAYAKRFEHNGDPRNLDLTIKYCHEAVDIAPLKYGQDPTFLARIGDAYLQRYISRGNVEDLDLGIDYLRKAVEVSPKDFIHRFPAIGFLGRALTIRFELRKDRRDVEEAVIRTHQCMGVYSRGHPGRLIAFGDRGTALLNRYRSRNYPDVVQLKHVPEDSQKSPGHPSQALLRHPFPEGDDLESAIDDFRESLQLCPEGHPWHGRVLYNLADALLTRYEGSRRLIDQNNAQRYLESAQALLHKDDPILGMIFFASAREHLLRFESDYVDDAFSLYEKASTHRTLGTRQKLTGALSWVAAAEKYKHSSSLAAYKQTFILLDQQLNVVTDVLARHRIRKRLATNPTNAAACAINLGENDTAIELLEQGRGMLWMQLARLRTPIEDLRKLGPEEATLADRFEELSKVLDAGVTTIYRPISSEKSEDARERTANKHREVSERWEATVAEIRCIPGFTHFLQATPYSDLRDAAKEGPVVVFNINERRSDALVVSDAGAPYAIQLPHATPKTLASLSSHLSDVLAKTRAESDERYRTNQVVLVLRELWNVVIYPIVQYLLTSVQRKSRIWLCPTAELCSLPIHAAGQYRAKGTNLPDIFVCSYTPTLSALIRARQLPSDPEAPDITPAMLAIGESNDNVRGGETTLLSLSKEIEQLMDILPSHIPHRELLNTDATPEAVLQALHEHTWVHLACHGVQEPTQPFYSHFLLHGNSLRLLDVIQADLKHVKFAFTSACHTAVGDKNTSDEVIHLAAALQFAGFKSVVGTMWGMDDRDGPQITAEFYRAMFSEEKSMDHTEAANALNAAVKKMKKNKVSVDRRAVFIHIGA</sequence>
<dbReference type="Pfam" id="PF12770">
    <property type="entry name" value="CHAT"/>
    <property type="match status" value="1"/>
</dbReference>
<evidence type="ECO:0000313" key="3">
    <source>
        <dbReference type="EMBL" id="KAJ3482824.1"/>
    </source>
</evidence>
<comment type="caution">
    <text evidence="3">The sequence shown here is derived from an EMBL/GenBank/DDBJ whole genome shotgun (WGS) entry which is preliminary data.</text>
</comment>
<organism evidence="3 4">
    <name type="scientific">Meripilus lineatus</name>
    <dbReference type="NCBI Taxonomy" id="2056292"/>
    <lineage>
        <taxon>Eukaryota</taxon>
        <taxon>Fungi</taxon>
        <taxon>Dikarya</taxon>
        <taxon>Basidiomycota</taxon>
        <taxon>Agaricomycotina</taxon>
        <taxon>Agaricomycetes</taxon>
        <taxon>Polyporales</taxon>
        <taxon>Meripilaceae</taxon>
        <taxon>Meripilus</taxon>
    </lineage>
</organism>
<feature type="region of interest" description="Disordered" evidence="1">
    <location>
        <begin position="162"/>
        <end position="181"/>
    </location>
</feature>
<evidence type="ECO:0000259" key="2">
    <source>
        <dbReference type="Pfam" id="PF12770"/>
    </source>
</evidence>
<name>A0AAD5V129_9APHY</name>
<dbReference type="Gene3D" id="1.25.40.10">
    <property type="entry name" value="Tetratricopeptide repeat domain"/>
    <property type="match status" value="1"/>
</dbReference>